<dbReference type="Proteomes" id="UP001590951">
    <property type="component" value="Unassembled WGS sequence"/>
</dbReference>
<gene>
    <name evidence="2" type="ORF">ABVK25_007615</name>
</gene>
<accession>A0ABR4B438</accession>
<sequence length="104" mass="11510">MAIKTISQRQTGDGHYRLTPSTFTKRETLPHEKRRRPNGPIITLPQSRERLENERDTLAFIVNNTAIPVPNVPVPKVLDFTSEGGITSLTTEAIAGDPVFDLAS</sequence>
<dbReference type="EMBL" id="JBHFEH010000029">
    <property type="protein sequence ID" value="KAL2052173.1"/>
    <property type="molecule type" value="Genomic_DNA"/>
</dbReference>
<evidence type="ECO:0000256" key="1">
    <source>
        <dbReference type="SAM" id="MobiDB-lite"/>
    </source>
</evidence>
<feature type="region of interest" description="Disordered" evidence="1">
    <location>
        <begin position="1"/>
        <end position="49"/>
    </location>
</feature>
<reference evidence="2 3" key="1">
    <citation type="submission" date="2024-09" db="EMBL/GenBank/DDBJ databases">
        <title>Rethinking Asexuality: The Enigmatic Case of Functional Sexual Genes in Lepraria (Stereocaulaceae).</title>
        <authorList>
            <person name="Doellman M."/>
            <person name="Sun Y."/>
            <person name="Barcenas-Pena A."/>
            <person name="Lumbsch H.T."/>
            <person name="Grewe F."/>
        </authorList>
    </citation>
    <scope>NUCLEOTIDE SEQUENCE [LARGE SCALE GENOMIC DNA]</scope>
    <source>
        <strain evidence="2 3">Grewe 0041</strain>
    </source>
</reference>
<feature type="compositionally biased region" description="Polar residues" evidence="1">
    <location>
        <begin position="1"/>
        <end position="11"/>
    </location>
</feature>
<name>A0ABR4B438_9LECA</name>
<keyword evidence="3" id="KW-1185">Reference proteome</keyword>
<protein>
    <submittedName>
        <fullName evidence="2">Uncharacterized protein</fullName>
    </submittedName>
</protein>
<proteinExistence type="predicted"/>
<comment type="caution">
    <text evidence="2">The sequence shown here is derived from an EMBL/GenBank/DDBJ whole genome shotgun (WGS) entry which is preliminary data.</text>
</comment>
<evidence type="ECO:0000313" key="2">
    <source>
        <dbReference type="EMBL" id="KAL2052173.1"/>
    </source>
</evidence>
<evidence type="ECO:0000313" key="3">
    <source>
        <dbReference type="Proteomes" id="UP001590951"/>
    </source>
</evidence>
<organism evidence="2 3">
    <name type="scientific">Lepraria finkii</name>
    <dbReference type="NCBI Taxonomy" id="1340010"/>
    <lineage>
        <taxon>Eukaryota</taxon>
        <taxon>Fungi</taxon>
        <taxon>Dikarya</taxon>
        <taxon>Ascomycota</taxon>
        <taxon>Pezizomycotina</taxon>
        <taxon>Lecanoromycetes</taxon>
        <taxon>OSLEUM clade</taxon>
        <taxon>Lecanoromycetidae</taxon>
        <taxon>Lecanorales</taxon>
        <taxon>Lecanorineae</taxon>
        <taxon>Stereocaulaceae</taxon>
        <taxon>Lepraria</taxon>
    </lineage>
</organism>